<sequence>MTEYLIRTASRYGMAPEQFAQELSKAGQISQLVAEVARAKALASVLSRVSVKDASGKSVDLEALRPAAEASAE</sequence>
<dbReference type="AlphaFoldDB" id="A0A6J6MH08"/>
<dbReference type="SUPFAM" id="SSF109998">
    <property type="entry name" value="Triger factor/SurA peptide-binding domain-like"/>
    <property type="match status" value="1"/>
</dbReference>
<evidence type="ECO:0000313" key="1">
    <source>
        <dbReference type="EMBL" id="CAB4673490.1"/>
    </source>
</evidence>
<gene>
    <name evidence="1" type="ORF">UFOPK2254_01391</name>
</gene>
<organism evidence="1">
    <name type="scientific">freshwater metagenome</name>
    <dbReference type="NCBI Taxonomy" id="449393"/>
    <lineage>
        <taxon>unclassified sequences</taxon>
        <taxon>metagenomes</taxon>
        <taxon>ecological metagenomes</taxon>
    </lineage>
</organism>
<proteinExistence type="predicted"/>
<dbReference type="InterPro" id="IPR027304">
    <property type="entry name" value="Trigger_fact/SurA_dom_sf"/>
</dbReference>
<reference evidence="1" key="1">
    <citation type="submission" date="2020-05" db="EMBL/GenBank/DDBJ databases">
        <authorList>
            <person name="Chiriac C."/>
            <person name="Salcher M."/>
            <person name="Ghai R."/>
            <person name="Kavagutti S V."/>
        </authorList>
    </citation>
    <scope>NUCLEOTIDE SEQUENCE</scope>
</reference>
<accession>A0A6J6MH08</accession>
<dbReference type="EMBL" id="CAEZWO010000186">
    <property type="protein sequence ID" value="CAB4673490.1"/>
    <property type="molecule type" value="Genomic_DNA"/>
</dbReference>
<name>A0A6J6MH08_9ZZZZ</name>
<protein>
    <submittedName>
        <fullName evidence="1">Unannotated protein</fullName>
    </submittedName>
</protein>